<dbReference type="Pfam" id="PF02170">
    <property type="entry name" value="PAZ"/>
    <property type="match status" value="1"/>
</dbReference>
<feature type="domain" description="PAZ" evidence="2">
    <location>
        <begin position="312"/>
        <end position="431"/>
    </location>
</feature>
<dbReference type="Proteomes" id="UP000663873">
    <property type="component" value="Unassembled WGS sequence"/>
</dbReference>
<evidence type="ECO:0000313" key="4">
    <source>
        <dbReference type="EMBL" id="CAF3021532.1"/>
    </source>
</evidence>
<accession>A0A817LBV3</accession>
<sequence length="952" mass="109149">MSAWAQRKARADSKPNPEPTQINGVSTATVPKKSAWGAPPVQTPAPVNVTPTERSSSAFPTPREAMEKLSIDSTAPQPAVRSQSARPTNRRPCLHSAVPESAVLAPIRRPDQGGTVGKVIEVYTNHFRVKIADEFVNQYDVEIYMIGRDQKPRLARKDERWETVQRIAKREKDFPIIWYDEGKTIYTKELLTDFTKPLQITFKMNNEDKTFQFHVLNLVRQEKIRDIFDFIEKKTSVRPRDAIRIIETLFKQRARNDLIAIRNQFYDRRQKLDDLGDGRGMANGFYQALFLTQCGPTLNVNLAFTCFYMPLNFVEFATKYLRKDITKGLNENELQGFKRIVRNMLIETLHTGRDIRYRIRGFGLPANQIMFVRGASDEVGDASLGEKISVADFFAEKYQKLKYPNLPCIDGMSGQQKRANWLPMELVKLVPWERSLKPLDSVQRALVTKKSVIKPEQRYDQIMKIVNDRDFDNDSYLKELDIKVETKEMLQVKARILPPPEIKYRGQGKTDIAERVSFGKWTIRNRFYTTRDITKWGMIYFGSKPNENIIESLKDFETRLPPLLQRYGITMKSKPITVAKPPGKSDIEATLHNASNEKWQLAIVILNNTTENVYDYIKQCGNQRYGLVTQCVSYQTLERNLSKLDMYVQNLSQKINAKMGCINGVVNLKAALSRPSTDDIFMFFGADVTHTTCSAERPSIAAVVGSRDPTNSLYATRLSEQYPKSGRCSMEIIKDLDKMVVELLELFARSCGTRLPNKIVFYRDGVDDGQYQKVLDNEVAKIKQAFRTIYVNRAQPKLTFIIVKKRHNTRFFAYDGQATKNVEAGTVVDQQITHPSQFDFYLCSQAALMGTSRPALYHILHDEIGFSSDEIQQLTYWLCHTDARCSKAVSIPAPIHYAHLAAYASRTFDFDDNHEQECEDGFIENSECVSIDDIKTKLMVLDPKMENEMWFV</sequence>
<dbReference type="Proteomes" id="UP000663851">
    <property type="component" value="Unassembled WGS sequence"/>
</dbReference>
<dbReference type="Pfam" id="PF08699">
    <property type="entry name" value="ArgoL1"/>
    <property type="match status" value="1"/>
</dbReference>
<dbReference type="Proteomes" id="UP000663825">
    <property type="component" value="Unassembled WGS sequence"/>
</dbReference>
<dbReference type="Pfam" id="PF02171">
    <property type="entry name" value="Piwi"/>
    <property type="match status" value="1"/>
</dbReference>
<dbReference type="EMBL" id="CAJNYD010003792">
    <property type="protein sequence ID" value="CAF3543221.1"/>
    <property type="molecule type" value="Genomic_DNA"/>
</dbReference>
<feature type="domain" description="Piwi" evidence="3">
    <location>
        <begin position="601"/>
        <end position="902"/>
    </location>
</feature>
<reference evidence="4" key="1">
    <citation type="submission" date="2021-02" db="EMBL/GenBank/DDBJ databases">
        <authorList>
            <person name="Nowell W R."/>
        </authorList>
    </citation>
    <scope>NUCLEOTIDE SEQUENCE</scope>
</reference>
<feature type="compositionally biased region" description="Polar residues" evidence="1">
    <location>
        <begin position="19"/>
        <end position="29"/>
    </location>
</feature>
<evidence type="ECO:0000313" key="6">
    <source>
        <dbReference type="EMBL" id="CAF4405167.1"/>
    </source>
</evidence>
<dbReference type="InterPro" id="IPR036085">
    <property type="entry name" value="PAZ_dom_sf"/>
</dbReference>
<dbReference type="Gene3D" id="3.40.50.2300">
    <property type="match status" value="1"/>
</dbReference>
<dbReference type="InterPro" id="IPR003100">
    <property type="entry name" value="PAZ_dom"/>
</dbReference>
<evidence type="ECO:0000313" key="5">
    <source>
        <dbReference type="EMBL" id="CAF3543221.1"/>
    </source>
</evidence>
<name>A0A817LBV3_9BILA</name>
<dbReference type="AlphaFoldDB" id="A0A817LBV3"/>
<dbReference type="SUPFAM" id="SSF101690">
    <property type="entry name" value="PAZ domain"/>
    <property type="match status" value="1"/>
</dbReference>
<evidence type="ECO:0000259" key="3">
    <source>
        <dbReference type="PROSITE" id="PS50822"/>
    </source>
</evidence>
<dbReference type="Pfam" id="PF16486">
    <property type="entry name" value="ArgoN"/>
    <property type="match status" value="1"/>
</dbReference>
<dbReference type="InterPro" id="IPR014811">
    <property type="entry name" value="ArgoL1"/>
</dbReference>
<dbReference type="InterPro" id="IPR012337">
    <property type="entry name" value="RNaseH-like_sf"/>
</dbReference>
<dbReference type="InterPro" id="IPR032472">
    <property type="entry name" value="ArgoL2"/>
</dbReference>
<evidence type="ECO:0000256" key="1">
    <source>
        <dbReference type="SAM" id="MobiDB-lite"/>
    </source>
</evidence>
<dbReference type="SMART" id="SM00950">
    <property type="entry name" value="Piwi"/>
    <property type="match status" value="1"/>
</dbReference>
<evidence type="ECO:0000259" key="2">
    <source>
        <dbReference type="PROSITE" id="PS50821"/>
    </source>
</evidence>
<dbReference type="SMART" id="SM01163">
    <property type="entry name" value="DUF1785"/>
    <property type="match status" value="1"/>
</dbReference>
<dbReference type="InterPro" id="IPR032474">
    <property type="entry name" value="Argonaute_N"/>
</dbReference>
<keyword evidence="9" id="KW-1185">Reference proteome</keyword>
<dbReference type="EMBL" id="CAJNXB010000110">
    <property type="protein sequence ID" value="CAF3021532.1"/>
    <property type="molecule type" value="Genomic_DNA"/>
</dbReference>
<comment type="caution">
    <text evidence="4">The sequence shown here is derived from an EMBL/GenBank/DDBJ whole genome shotgun (WGS) entry which is preliminary data.</text>
</comment>
<dbReference type="PROSITE" id="PS50821">
    <property type="entry name" value="PAZ"/>
    <property type="match status" value="1"/>
</dbReference>
<proteinExistence type="predicted"/>
<evidence type="ECO:0000313" key="9">
    <source>
        <dbReference type="Proteomes" id="UP000663873"/>
    </source>
</evidence>
<feature type="compositionally biased region" description="Polar residues" evidence="1">
    <location>
        <begin position="49"/>
        <end position="59"/>
    </location>
</feature>
<dbReference type="PANTHER" id="PTHR22891">
    <property type="entry name" value="EUKARYOTIC TRANSLATION INITIATION FACTOR 2C"/>
    <property type="match status" value="1"/>
</dbReference>
<dbReference type="PROSITE" id="PS50822">
    <property type="entry name" value="PIWI"/>
    <property type="match status" value="1"/>
</dbReference>
<dbReference type="EMBL" id="CAJOBO010004077">
    <property type="protein sequence ID" value="CAF4511338.1"/>
    <property type="molecule type" value="Genomic_DNA"/>
</dbReference>
<evidence type="ECO:0000313" key="8">
    <source>
        <dbReference type="Proteomes" id="UP000663825"/>
    </source>
</evidence>
<dbReference type="OrthoDB" id="10252740at2759"/>
<dbReference type="Gene3D" id="3.30.420.10">
    <property type="entry name" value="Ribonuclease H-like superfamily/Ribonuclease H"/>
    <property type="match status" value="1"/>
</dbReference>
<protein>
    <submittedName>
        <fullName evidence="4">Uncharacterized protein</fullName>
    </submittedName>
</protein>
<dbReference type="Pfam" id="PF16488">
    <property type="entry name" value="ArgoL2"/>
    <property type="match status" value="1"/>
</dbReference>
<dbReference type="Proteomes" id="UP000663833">
    <property type="component" value="Unassembled WGS sequence"/>
</dbReference>
<dbReference type="EMBL" id="CAJOBP010003436">
    <property type="protein sequence ID" value="CAF4405167.1"/>
    <property type="molecule type" value="Genomic_DNA"/>
</dbReference>
<feature type="region of interest" description="Disordered" evidence="1">
    <location>
        <begin position="1"/>
        <end position="95"/>
    </location>
</feature>
<organism evidence="4 8">
    <name type="scientific">Rotaria socialis</name>
    <dbReference type="NCBI Taxonomy" id="392032"/>
    <lineage>
        <taxon>Eukaryota</taxon>
        <taxon>Metazoa</taxon>
        <taxon>Spiralia</taxon>
        <taxon>Gnathifera</taxon>
        <taxon>Rotifera</taxon>
        <taxon>Eurotatoria</taxon>
        <taxon>Bdelloidea</taxon>
        <taxon>Philodinida</taxon>
        <taxon>Philodinidae</taxon>
        <taxon>Rotaria</taxon>
    </lineage>
</organism>
<dbReference type="GO" id="GO:0003723">
    <property type="term" value="F:RNA binding"/>
    <property type="evidence" value="ECO:0007669"/>
    <property type="project" value="InterPro"/>
</dbReference>
<gene>
    <name evidence="7" type="ORF">HFQ381_LOCUS28493</name>
    <name evidence="5" type="ORF">LUA448_LOCUS27572</name>
    <name evidence="4" type="ORF">TIS948_LOCUS2474</name>
    <name evidence="6" type="ORF">UJA718_LOCUS19398</name>
</gene>
<dbReference type="Gene3D" id="2.170.260.10">
    <property type="entry name" value="paz domain"/>
    <property type="match status" value="1"/>
</dbReference>
<dbReference type="CDD" id="cd02846">
    <property type="entry name" value="PAZ_argonaute_like"/>
    <property type="match status" value="1"/>
</dbReference>
<dbReference type="InterPro" id="IPR003165">
    <property type="entry name" value="Piwi"/>
</dbReference>
<dbReference type="InterPro" id="IPR036397">
    <property type="entry name" value="RNaseH_sf"/>
</dbReference>
<feature type="compositionally biased region" description="Polar residues" evidence="1">
    <location>
        <begin position="71"/>
        <end position="87"/>
    </location>
</feature>
<dbReference type="SUPFAM" id="SSF53098">
    <property type="entry name" value="Ribonuclease H-like"/>
    <property type="match status" value="1"/>
</dbReference>
<evidence type="ECO:0000313" key="7">
    <source>
        <dbReference type="EMBL" id="CAF4511338.1"/>
    </source>
</evidence>